<gene>
    <name evidence="1" type="ORF">COU47_01005</name>
</gene>
<name>A0A2H0TEM5_9BACT</name>
<reference evidence="2" key="1">
    <citation type="submission" date="2017-09" db="EMBL/GenBank/DDBJ databases">
        <title>Depth-based differentiation of microbial function through sediment-hosted aquifers and enrichment of novel symbionts in the deep terrestrial subsurface.</title>
        <authorList>
            <person name="Probst A.J."/>
            <person name="Ladd B."/>
            <person name="Jarett J.K."/>
            <person name="Geller-Mcgrath D.E."/>
            <person name="Sieber C.M.K."/>
            <person name="Emerson J.B."/>
            <person name="Anantharaman K."/>
            <person name="Thomas B.C."/>
            <person name="Malmstrom R."/>
            <person name="Stieglmeier M."/>
            <person name="Klingl A."/>
            <person name="Woyke T."/>
            <person name="Ryan C.M."/>
            <person name="Banfield J.F."/>
        </authorList>
    </citation>
    <scope>NUCLEOTIDE SEQUENCE [LARGE SCALE GENOMIC DNA]</scope>
</reference>
<comment type="caution">
    <text evidence="1">The sequence shown here is derived from an EMBL/GenBank/DDBJ whole genome shotgun (WGS) entry which is preliminary data.</text>
</comment>
<dbReference type="AlphaFoldDB" id="A0A2H0TEM5"/>
<dbReference type="Gene3D" id="3.40.50.2020">
    <property type="match status" value="1"/>
</dbReference>
<dbReference type="EMBL" id="PFCO01000001">
    <property type="protein sequence ID" value="PIR69996.1"/>
    <property type="molecule type" value="Genomic_DNA"/>
</dbReference>
<evidence type="ECO:0008006" key="3">
    <source>
        <dbReference type="Google" id="ProtNLM"/>
    </source>
</evidence>
<evidence type="ECO:0000313" key="2">
    <source>
        <dbReference type="Proteomes" id="UP000231503"/>
    </source>
</evidence>
<protein>
    <recommendedName>
        <fullName evidence="3">Orotate phosphoribosyltransferase</fullName>
    </recommendedName>
</protein>
<organism evidence="1 2">
    <name type="scientific">Candidatus Niyogibacteria bacterium CG10_big_fil_rev_8_21_14_0_10_46_36</name>
    <dbReference type="NCBI Taxonomy" id="1974726"/>
    <lineage>
        <taxon>Bacteria</taxon>
        <taxon>Candidatus Niyogiibacteriota</taxon>
    </lineage>
</organism>
<accession>A0A2H0TEM5</accession>
<sequence>MKQYIKTVSETFDLGVMNMILRTKDIFFDDVHVLYPADCDGSHLTRFFMIEKVLSQDRDNDFWMFVATDICSWIRREKIDFDFVFAPAQPGVLEIAKILAREFKKQYALWEYHPTGRFGNKVVGGKMVPFGRALMFNGMSAQGRCIGDRLPSFLKQCQAYPVAAAVFAKGTTGLVEKVEREFGSRFYSTIQIDIPVYKKEDCPECAQGKYATLQRWIDL</sequence>
<proteinExistence type="predicted"/>
<evidence type="ECO:0000313" key="1">
    <source>
        <dbReference type="EMBL" id="PIR69996.1"/>
    </source>
</evidence>
<dbReference type="Proteomes" id="UP000231503">
    <property type="component" value="Unassembled WGS sequence"/>
</dbReference>
<dbReference type="InterPro" id="IPR029057">
    <property type="entry name" value="PRTase-like"/>
</dbReference>